<gene>
    <name evidence="3" type="ordered locus">MA_1043</name>
</gene>
<protein>
    <recommendedName>
        <fullName evidence="2">Disaggregatase-related domain-containing protein</fullName>
    </recommendedName>
</protein>
<dbReference type="FunFam" id="2.160.20.10:FF:000069">
    <property type="entry name" value="Uncharacterized protein"/>
    <property type="match status" value="1"/>
</dbReference>
<dbReference type="PANTHER" id="PTHR22990:SF15">
    <property type="entry name" value="F-BOX ONLY PROTEIN 10"/>
    <property type="match status" value="1"/>
</dbReference>
<proteinExistence type="predicted"/>
<dbReference type="InterPro" id="IPR013687">
    <property type="entry name" value="Disaggr-rel"/>
</dbReference>
<dbReference type="KEGG" id="mac:MA_1043"/>
<dbReference type="GeneID" id="1472933"/>
<sequence>MVRNFRHKIKATGKFIYTQNRGRKFILVSIFLLLFVGVVGAGDETWINSKLQSHAGGTYKLPAGTFEIEDTIYIPDGTTLEGTVKNGKLLSKIILVDDAGWPSKKAMIEVENTKQKNIVIRNFEIDGNCENQDEIYGKGYHDMIMLSHPYNVEIYGMYLHDGLSDGIRIHHDYTNEYATVPTNIKIHDNVIFESGHDGIWIKHSSSVDIYDNEITLKGNSGIRLTECSNVQIYDNDISSNNRGFAGIELDKGASSTSMENIEIYNNNLHDLRCWGIWLYGYYKNGAGYDSDQINNIHIHDNSILRCGRSENSYQYREAGGIIIQGFNALIEDNIIDDNAKFGVAFEYWSYSKLGESYKPPAGEKFTVILKNNNIRNTVKSEYPKDKQGYGVANILDSNHVFVLKGNTVSGSETKNYLC</sequence>
<keyword evidence="4" id="KW-1185">Reference proteome</keyword>
<dbReference type="InterPro" id="IPR006626">
    <property type="entry name" value="PbH1"/>
</dbReference>
<feature type="domain" description="Disaggregatase-related" evidence="2">
    <location>
        <begin position="258"/>
        <end position="416"/>
    </location>
</feature>
<dbReference type="InterPro" id="IPR012334">
    <property type="entry name" value="Pectin_lyas_fold"/>
</dbReference>
<keyword evidence="1" id="KW-0677">Repeat</keyword>
<dbReference type="EMBL" id="AE010299">
    <property type="protein sequence ID" value="AAM04470.1"/>
    <property type="molecule type" value="Genomic_DNA"/>
</dbReference>
<dbReference type="Pfam" id="PF08480">
    <property type="entry name" value="Disaggr_assoc"/>
    <property type="match status" value="1"/>
</dbReference>
<dbReference type="PANTHER" id="PTHR22990">
    <property type="entry name" value="F-BOX ONLY PROTEIN"/>
    <property type="match status" value="1"/>
</dbReference>
<dbReference type="InterPro" id="IPR051550">
    <property type="entry name" value="SCF-Subunits/Alg-Epimerases"/>
</dbReference>
<name>Q8TRX2_METAC</name>
<accession>Q8TRX2</accession>
<organism evidence="3 4">
    <name type="scientific">Methanosarcina acetivorans (strain ATCC 35395 / DSM 2834 / JCM 12185 / C2A)</name>
    <dbReference type="NCBI Taxonomy" id="188937"/>
    <lineage>
        <taxon>Archaea</taxon>
        <taxon>Methanobacteriati</taxon>
        <taxon>Methanobacteriota</taxon>
        <taxon>Stenosarchaea group</taxon>
        <taxon>Methanomicrobia</taxon>
        <taxon>Methanosarcinales</taxon>
        <taxon>Methanosarcinaceae</taxon>
        <taxon>Methanosarcina</taxon>
    </lineage>
</organism>
<dbReference type="HOGENOM" id="CLU_656589_0_0_2"/>
<dbReference type="PhylomeDB" id="Q8TRX2"/>
<dbReference type="EnsemblBacteria" id="AAM04470">
    <property type="protein sequence ID" value="AAM04470"/>
    <property type="gene ID" value="MA_1043"/>
</dbReference>
<dbReference type="SUPFAM" id="SSF51126">
    <property type="entry name" value="Pectin lyase-like"/>
    <property type="match status" value="1"/>
</dbReference>
<dbReference type="Gene3D" id="2.160.20.10">
    <property type="entry name" value="Single-stranded right-handed beta-helix, Pectin lyase-like"/>
    <property type="match status" value="1"/>
</dbReference>
<dbReference type="RefSeq" id="WP_011021074.1">
    <property type="nucleotide sequence ID" value="NC_003552.1"/>
</dbReference>
<dbReference type="InterPro" id="IPR011050">
    <property type="entry name" value="Pectin_lyase_fold/virulence"/>
</dbReference>
<evidence type="ECO:0000256" key="1">
    <source>
        <dbReference type="ARBA" id="ARBA00022737"/>
    </source>
</evidence>
<evidence type="ECO:0000313" key="4">
    <source>
        <dbReference type="Proteomes" id="UP000002487"/>
    </source>
</evidence>
<evidence type="ECO:0000313" key="3">
    <source>
        <dbReference type="EMBL" id="AAM04470.1"/>
    </source>
</evidence>
<reference evidence="3 4" key="1">
    <citation type="journal article" date="2002" name="Genome Res.">
        <title>The genome of Methanosarcina acetivorans reveals extensive metabolic and physiological diversity.</title>
        <authorList>
            <person name="Galagan J.E."/>
            <person name="Nusbaum C."/>
            <person name="Roy A."/>
            <person name="Endrizzi M.G."/>
            <person name="Macdonald P."/>
            <person name="FitzHugh W."/>
            <person name="Calvo S."/>
            <person name="Engels R."/>
            <person name="Smirnov S."/>
            <person name="Atnoor D."/>
            <person name="Brown A."/>
            <person name="Allen N."/>
            <person name="Naylor J."/>
            <person name="Stange-Thomann N."/>
            <person name="DeArellano K."/>
            <person name="Johnson R."/>
            <person name="Linton L."/>
            <person name="McEwan P."/>
            <person name="McKernan K."/>
            <person name="Talamas J."/>
            <person name="Tirrell A."/>
            <person name="Ye W."/>
            <person name="Zimmer A."/>
            <person name="Barber R.D."/>
            <person name="Cann I."/>
            <person name="Graham D.E."/>
            <person name="Grahame D.A."/>
            <person name="Guss A."/>
            <person name="Hedderich R."/>
            <person name="Ingram-Smith C."/>
            <person name="Kuettner C.H."/>
            <person name="Krzycki J.A."/>
            <person name="Leigh J.A."/>
            <person name="Li W."/>
            <person name="Liu J."/>
            <person name="Mukhopadhyay B."/>
            <person name="Reeve J.N."/>
            <person name="Smith K."/>
            <person name="Springer T.A."/>
            <person name="Umayam L.A."/>
            <person name="White O."/>
            <person name="White R.H."/>
            <person name="de Macario E.C."/>
            <person name="Ferry J.G."/>
            <person name="Jarrell K.F."/>
            <person name="Jing H."/>
            <person name="Macario A.J.L."/>
            <person name="Paulsen I."/>
            <person name="Pritchett M."/>
            <person name="Sowers K.R."/>
            <person name="Swanson R.V."/>
            <person name="Zinder S.H."/>
            <person name="Lander E."/>
            <person name="Metcalf W.W."/>
            <person name="Birren B."/>
        </authorList>
    </citation>
    <scope>NUCLEOTIDE SEQUENCE [LARGE SCALE GENOMIC DNA]</scope>
    <source>
        <strain evidence="4">ATCC 35395 / DSM 2834 / JCM 12185 / C2A</strain>
    </source>
</reference>
<dbReference type="Proteomes" id="UP000002487">
    <property type="component" value="Chromosome"/>
</dbReference>
<dbReference type="AlphaFoldDB" id="Q8TRX2"/>
<dbReference type="SMART" id="SM00710">
    <property type="entry name" value="PbH1"/>
    <property type="match status" value="8"/>
</dbReference>
<dbReference type="InParanoid" id="Q8TRX2"/>
<evidence type="ECO:0000259" key="2">
    <source>
        <dbReference type="Pfam" id="PF08480"/>
    </source>
</evidence>
<dbReference type="OrthoDB" id="105642at2157"/>